<proteinExistence type="predicted"/>
<keyword evidence="2" id="KW-1185">Reference proteome</keyword>
<dbReference type="EMBL" id="WNKY01000061">
    <property type="protein sequence ID" value="MTV41588.1"/>
    <property type="molecule type" value="Genomic_DNA"/>
</dbReference>
<dbReference type="SUPFAM" id="SSF141452">
    <property type="entry name" value="Hcp1-like"/>
    <property type="match status" value="1"/>
</dbReference>
<dbReference type="NCBIfam" id="TIGR03344">
    <property type="entry name" value="VI_effect_Hcp1"/>
    <property type="match status" value="1"/>
</dbReference>
<dbReference type="Proteomes" id="UP000475582">
    <property type="component" value="Unassembled WGS sequence"/>
</dbReference>
<dbReference type="PANTHER" id="PTHR36152:SF5">
    <property type="entry name" value="PROTEIN HCP1"/>
    <property type="match status" value="1"/>
</dbReference>
<protein>
    <submittedName>
        <fullName evidence="1">Type VI secretion system tube protein Hcp</fullName>
    </submittedName>
</protein>
<organism evidence="1 2">
    <name type="scientific">Duganella radicis</name>
    <dbReference type="NCBI Taxonomy" id="551988"/>
    <lineage>
        <taxon>Bacteria</taxon>
        <taxon>Pseudomonadati</taxon>
        <taxon>Pseudomonadota</taxon>
        <taxon>Betaproteobacteria</taxon>
        <taxon>Burkholderiales</taxon>
        <taxon>Oxalobacteraceae</taxon>
        <taxon>Telluria group</taxon>
        <taxon>Duganella</taxon>
    </lineage>
</organism>
<sequence>MAIDVYLQIDGIKGESADSQHVGWIECTAVQWGMSQPKSATSSTGGGHTAERAELDDISFQKLADLSSPILMQTCVMGKTLPRAKFEFLRADGQGERVKYFEVELENVLIGAVAPVVHEGNILSETVGLKFSKVKWKYTQQKVAGGAGGNTAGGWNLATNRVA</sequence>
<evidence type="ECO:0000313" key="2">
    <source>
        <dbReference type="Proteomes" id="UP000475582"/>
    </source>
</evidence>
<evidence type="ECO:0000313" key="1">
    <source>
        <dbReference type="EMBL" id="MTV41588.1"/>
    </source>
</evidence>
<dbReference type="Gene3D" id="2.30.110.20">
    <property type="entry name" value="Hcp1-like"/>
    <property type="match status" value="1"/>
</dbReference>
<dbReference type="Pfam" id="PF05638">
    <property type="entry name" value="T6SS_HCP"/>
    <property type="match status" value="1"/>
</dbReference>
<dbReference type="AlphaFoldDB" id="A0A6L6PR54"/>
<dbReference type="OrthoDB" id="5066999at2"/>
<gene>
    <name evidence="1" type="primary">hcp</name>
    <name evidence="1" type="ORF">GM676_28950</name>
</gene>
<accession>A0A6L6PR54</accession>
<name>A0A6L6PR54_9BURK</name>
<comment type="caution">
    <text evidence="1">The sequence shown here is derived from an EMBL/GenBank/DDBJ whole genome shotgun (WGS) entry which is preliminary data.</text>
</comment>
<dbReference type="RefSeq" id="WP_155467900.1">
    <property type="nucleotide sequence ID" value="NZ_WNKY01000061.1"/>
</dbReference>
<dbReference type="InterPro" id="IPR053165">
    <property type="entry name" value="HSI-I_assembly_Hcp1"/>
</dbReference>
<dbReference type="InterPro" id="IPR008514">
    <property type="entry name" value="T6SS_Hcp"/>
</dbReference>
<reference evidence="1 2" key="1">
    <citation type="submission" date="2019-11" db="EMBL/GenBank/DDBJ databases">
        <title>Type strains purchased from KCTC, JCM and DSMZ.</title>
        <authorList>
            <person name="Lu H."/>
        </authorList>
    </citation>
    <scope>NUCLEOTIDE SEQUENCE [LARGE SCALE GENOMIC DNA]</scope>
    <source>
        <strain evidence="1 2">KCTC 22382</strain>
    </source>
</reference>
<dbReference type="InterPro" id="IPR036624">
    <property type="entry name" value="Hcp1-lik_sf"/>
</dbReference>
<dbReference type="PANTHER" id="PTHR36152">
    <property type="entry name" value="CYTOPLASMIC PROTEIN-RELATED"/>
    <property type="match status" value="1"/>
</dbReference>